<dbReference type="InterPro" id="IPR006311">
    <property type="entry name" value="TAT_signal"/>
</dbReference>
<dbReference type="EMBL" id="SHMR01000008">
    <property type="protein sequence ID" value="RZH66586.1"/>
    <property type="molecule type" value="Genomic_DNA"/>
</dbReference>
<organism evidence="1 2">
    <name type="scientific">Natrinema altunense</name>
    <dbReference type="NCBI Taxonomy" id="222984"/>
    <lineage>
        <taxon>Archaea</taxon>
        <taxon>Methanobacteriati</taxon>
        <taxon>Methanobacteriota</taxon>
        <taxon>Stenosarchaea group</taxon>
        <taxon>Halobacteria</taxon>
        <taxon>Halobacteriales</taxon>
        <taxon>Natrialbaceae</taxon>
        <taxon>Natrinema</taxon>
    </lineage>
</organism>
<reference evidence="1 2" key="1">
    <citation type="submission" date="2019-02" db="EMBL/GenBank/DDBJ databases">
        <title>Genome analysis provides insights into bioremediation potentialities and Haloocin production by Natrinema altunense strain 4.1R isolated from Chott Douz in Tunisian desert.</title>
        <authorList>
            <person name="Najjari A."/>
            <person name="Youssef N."/>
            <person name="Ben Dhia O."/>
            <person name="Ferjani R."/>
            <person name="El Hidri D."/>
            <person name="Ouzari H.I."/>
            <person name="Cherif A."/>
        </authorList>
    </citation>
    <scope>NUCLEOTIDE SEQUENCE [LARGE SCALE GENOMIC DNA]</scope>
    <source>
        <strain evidence="1 2">4.1R</strain>
    </source>
</reference>
<dbReference type="RefSeq" id="WP_130171506.1">
    <property type="nucleotide sequence ID" value="NZ_SHMR01000008.1"/>
</dbReference>
<protein>
    <submittedName>
        <fullName evidence="1">Uncharacterized protein</fullName>
    </submittedName>
</protein>
<dbReference type="Proteomes" id="UP000292704">
    <property type="component" value="Unassembled WGS sequence"/>
</dbReference>
<dbReference type="AlphaFoldDB" id="A0A482XYK5"/>
<evidence type="ECO:0000313" key="1">
    <source>
        <dbReference type="EMBL" id="RZH66586.1"/>
    </source>
</evidence>
<evidence type="ECO:0000313" key="2">
    <source>
        <dbReference type="Proteomes" id="UP000292704"/>
    </source>
</evidence>
<dbReference type="PROSITE" id="PS51318">
    <property type="entry name" value="TAT"/>
    <property type="match status" value="1"/>
</dbReference>
<dbReference type="PROSITE" id="PS51257">
    <property type="entry name" value="PROKAR_LIPOPROTEIN"/>
    <property type="match status" value="1"/>
</dbReference>
<accession>A0A482XYK5</accession>
<sequence>MTHSRRSLLAAGATGTIALTAGCLGFVLGNEPLEFAADRVAPTDEMVAETGYEERAVEQRTMERSEGIGGIERDFEASLWTSSYSKSVDYMGQTREGSVFTAVSVPGMEVAGQSVNPLDEMSNEELLKEFLGRVDSNRSNVDNIRDQESFALEILGESRDVDSFVGESELDGEPLDVELTLASFDHEDDLLVLLGVLPERLTEESANVELLMESVEHPADT</sequence>
<name>A0A482XYK5_9EURY</name>
<dbReference type="Pfam" id="PF20127">
    <property type="entry name" value="DUF6517"/>
    <property type="match status" value="1"/>
</dbReference>
<proteinExistence type="predicted"/>
<dbReference type="InterPro" id="IPR045396">
    <property type="entry name" value="DUF6517"/>
</dbReference>
<dbReference type="OrthoDB" id="205286at2157"/>
<comment type="caution">
    <text evidence="1">The sequence shown here is derived from an EMBL/GenBank/DDBJ whole genome shotgun (WGS) entry which is preliminary data.</text>
</comment>
<gene>
    <name evidence="1" type="ORF">ELS17_16125</name>
</gene>